<evidence type="ECO:0000313" key="1">
    <source>
        <dbReference type="EMBL" id="KAI8540871.1"/>
    </source>
</evidence>
<gene>
    <name evidence="1" type="ORF">RHMOL_Rhmol08G0018500</name>
</gene>
<keyword evidence="2" id="KW-1185">Reference proteome</keyword>
<evidence type="ECO:0000313" key="2">
    <source>
        <dbReference type="Proteomes" id="UP001062846"/>
    </source>
</evidence>
<dbReference type="Proteomes" id="UP001062846">
    <property type="component" value="Chromosome 8"/>
</dbReference>
<dbReference type="EMBL" id="CM046395">
    <property type="protein sequence ID" value="KAI8540871.1"/>
    <property type="molecule type" value="Genomic_DNA"/>
</dbReference>
<reference evidence="1" key="1">
    <citation type="submission" date="2022-02" db="EMBL/GenBank/DDBJ databases">
        <title>Plant Genome Project.</title>
        <authorList>
            <person name="Zhang R.-G."/>
        </authorList>
    </citation>
    <scope>NUCLEOTIDE SEQUENCE</scope>
    <source>
        <strain evidence="1">AT1</strain>
    </source>
</reference>
<name>A0ACC0MJD3_RHOML</name>
<accession>A0ACC0MJD3</accession>
<proteinExistence type="predicted"/>
<sequence length="139" mass="15761">MSHRGFYDLGSHDPQAEPFTSQEIEENIRTHDEEVGWVTQRVEVDIDQRANERVEAKFEQLKAQMLENMDSRGSEVYRPVLDAASGHQTVTESIEDDNAALEQSHRTPPLSSIPDRQTSKARSEHLKVSTEKVNGTKIC</sequence>
<comment type="caution">
    <text evidence="1">The sequence shown here is derived from an EMBL/GenBank/DDBJ whole genome shotgun (WGS) entry which is preliminary data.</text>
</comment>
<organism evidence="1 2">
    <name type="scientific">Rhododendron molle</name>
    <name type="common">Chinese azalea</name>
    <name type="synonym">Azalea mollis</name>
    <dbReference type="NCBI Taxonomy" id="49168"/>
    <lineage>
        <taxon>Eukaryota</taxon>
        <taxon>Viridiplantae</taxon>
        <taxon>Streptophyta</taxon>
        <taxon>Embryophyta</taxon>
        <taxon>Tracheophyta</taxon>
        <taxon>Spermatophyta</taxon>
        <taxon>Magnoliopsida</taxon>
        <taxon>eudicotyledons</taxon>
        <taxon>Gunneridae</taxon>
        <taxon>Pentapetalae</taxon>
        <taxon>asterids</taxon>
        <taxon>Ericales</taxon>
        <taxon>Ericaceae</taxon>
        <taxon>Ericoideae</taxon>
        <taxon>Rhodoreae</taxon>
        <taxon>Rhododendron</taxon>
    </lineage>
</organism>
<protein>
    <submittedName>
        <fullName evidence="1">Uncharacterized protein</fullName>
    </submittedName>
</protein>